<dbReference type="WBParaSite" id="jg11168">
    <property type="protein sequence ID" value="jg11168"/>
    <property type="gene ID" value="jg11168"/>
</dbReference>
<dbReference type="InterPro" id="IPR015943">
    <property type="entry name" value="WD40/YVTN_repeat-like_dom_sf"/>
</dbReference>
<evidence type="ECO:0000256" key="4">
    <source>
        <dbReference type="ARBA" id="ARBA00023242"/>
    </source>
</evidence>
<evidence type="ECO:0000256" key="1">
    <source>
        <dbReference type="ARBA" id="ARBA00004123"/>
    </source>
</evidence>
<comment type="subcellular location">
    <subcellularLocation>
        <location evidence="1">Nucleus</location>
    </subcellularLocation>
</comment>
<dbReference type="PANTHER" id="PTHR22652:SF0">
    <property type="entry name" value="NUCLEOPORIN NUP43"/>
    <property type="match status" value="1"/>
</dbReference>
<dbReference type="PANTHER" id="PTHR22652">
    <property type="entry name" value="NUCLEOPORIN NUP43"/>
    <property type="match status" value="1"/>
</dbReference>
<protein>
    <submittedName>
        <fullName evidence="6">Uncharacterized protein</fullName>
    </submittedName>
</protein>
<dbReference type="Proteomes" id="UP000887574">
    <property type="component" value="Unplaced"/>
</dbReference>
<accession>A0A915CPD3</accession>
<keyword evidence="4" id="KW-0539">Nucleus</keyword>
<name>A0A915CPD3_9BILA</name>
<sequence length="224" mass="24215">MTSDQAHESHCRREYAGAKISKVKFLLDEYDNAEYFVTGSWGKAKHAASDSVTLWSTKNEPTEESSGIEKLSCQKVESDVNDISVVSQSRFVVGLSNGDIKVFGCSGEALESKQTYSTVHAKASSTAVCVVSNTIFSGTPKLRFVTTDLMEVTSLVSYGTSQLVSAHTTGQQNSSSFQSCCCMNDSVTAIASHPSEPNVIAFGTNSGHISFFDIRAPSKTFRIY</sequence>
<evidence type="ECO:0000256" key="2">
    <source>
        <dbReference type="ARBA" id="ARBA00022574"/>
    </source>
</evidence>
<evidence type="ECO:0000256" key="3">
    <source>
        <dbReference type="ARBA" id="ARBA00022737"/>
    </source>
</evidence>
<keyword evidence="3" id="KW-0677">Repeat</keyword>
<dbReference type="SUPFAM" id="SSF50978">
    <property type="entry name" value="WD40 repeat-like"/>
    <property type="match status" value="1"/>
</dbReference>
<reference evidence="6" key="1">
    <citation type="submission" date="2022-11" db="UniProtKB">
        <authorList>
            <consortium name="WormBaseParasite"/>
        </authorList>
    </citation>
    <scope>IDENTIFICATION</scope>
</reference>
<dbReference type="AlphaFoldDB" id="A0A915CPD3"/>
<dbReference type="GO" id="GO:0031080">
    <property type="term" value="C:nuclear pore outer ring"/>
    <property type="evidence" value="ECO:0007669"/>
    <property type="project" value="TreeGrafter"/>
</dbReference>
<dbReference type="Gene3D" id="2.130.10.10">
    <property type="entry name" value="YVTN repeat-like/Quinoprotein amine dehydrogenase"/>
    <property type="match status" value="1"/>
</dbReference>
<evidence type="ECO:0000313" key="6">
    <source>
        <dbReference type="WBParaSite" id="jg11168"/>
    </source>
</evidence>
<organism evidence="5 6">
    <name type="scientific">Ditylenchus dipsaci</name>
    <dbReference type="NCBI Taxonomy" id="166011"/>
    <lineage>
        <taxon>Eukaryota</taxon>
        <taxon>Metazoa</taxon>
        <taxon>Ecdysozoa</taxon>
        <taxon>Nematoda</taxon>
        <taxon>Chromadorea</taxon>
        <taxon>Rhabditida</taxon>
        <taxon>Tylenchina</taxon>
        <taxon>Tylenchomorpha</taxon>
        <taxon>Sphaerularioidea</taxon>
        <taxon>Anguinidae</taxon>
        <taxon>Anguininae</taxon>
        <taxon>Ditylenchus</taxon>
    </lineage>
</organism>
<keyword evidence="5" id="KW-1185">Reference proteome</keyword>
<proteinExistence type="predicted"/>
<evidence type="ECO:0000313" key="5">
    <source>
        <dbReference type="Proteomes" id="UP000887574"/>
    </source>
</evidence>
<keyword evidence="2" id="KW-0853">WD repeat</keyword>
<dbReference type="InterPro" id="IPR036322">
    <property type="entry name" value="WD40_repeat_dom_sf"/>
</dbReference>